<dbReference type="SUPFAM" id="SSF51045">
    <property type="entry name" value="WW domain"/>
    <property type="match status" value="1"/>
</dbReference>
<name>A0A9W7FX22_9STRA</name>
<dbReference type="PROSITE" id="PS50020">
    <property type="entry name" value="WW_DOMAIN_2"/>
    <property type="match status" value="1"/>
</dbReference>
<keyword evidence="4" id="KW-1185">Reference proteome</keyword>
<feature type="region of interest" description="Disordered" evidence="1">
    <location>
        <begin position="102"/>
        <end position="225"/>
    </location>
</feature>
<feature type="compositionally biased region" description="Basic and acidic residues" evidence="1">
    <location>
        <begin position="392"/>
        <end position="401"/>
    </location>
</feature>
<feature type="compositionally biased region" description="Polar residues" evidence="1">
    <location>
        <begin position="472"/>
        <end position="512"/>
    </location>
</feature>
<feature type="region of interest" description="Disordered" evidence="1">
    <location>
        <begin position="258"/>
        <end position="406"/>
    </location>
</feature>
<protein>
    <recommendedName>
        <fullName evidence="2">WW domain-containing protein</fullName>
    </recommendedName>
</protein>
<feature type="domain" description="WW" evidence="2">
    <location>
        <begin position="294"/>
        <end position="327"/>
    </location>
</feature>
<feature type="compositionally biased region" description="Low complexity" evidence="1">
    <location>
        <begin position="437"/>
        <end position="454"/>
    </location>
</feature>
<dbReference type="CDD" id="cd00201">
    <property type="entry name" value="WW"/>
    <property type="match status" value="1"/>
</dbReference>
<comment type="caution">
    <text evidence="3">The sequence shown here is derived from an EMBL/GenBank/DDBJ whole genome shotgun (WGS) entry which is preliminary data.</text>
</comment>
<feature type="region of interest" description="Disordered" evidence="1">
    <location>
        <begin position="472"/>
        <end position="521"/>
    </location>
</feature>
<proteinExistence type="predicted"/>
<dbReference type="Gene3D" id="2.20.70.10">
    <property type="match status" value="1"/>
</dbReference>
<dbReference type="EMBL" id="BRYA01000529">
    <property type="protein sequence ID" value="GMI21430.1"/>
    <property type="molecule type" value="Genomic_DNA"/>
</dbReference>
<evidence type="ECO:0000313" key="3">
    <source>
        <dbReference type="EMBL" id="GMI21430.1"/>
    </source>
</evidence>
<feature type="compositionally biased region" description="Polar residues" evidence="1">
    <location>
        <begin position="370"/>
        <end position="389"/>
    </location>
</feature>
<feature type="compositionally biased region" description="Basic and acidic residues" evidence="1">
    <location>
        <begin position="162"/>
        <end position="171"/>
    </location>
</feature>
<sequence>MSSSPAPISVLADSVSAGFASSTPRPRDVYEDESHSGFMDPDELSDGDDEEDAGSLYESMREAGNDAVDFINTSFGDGTHDVVILGDDTAALLEDSVVVNIVEDEDEEEEEEEDEEEEEKRCADVDTSGNSSGDKYGDADENDENAAITAISSSAQAPPLRRSVDPSHPTDDTNNLSQRSEGEWRLMDSDDESEVSNNSSDSAGSPPQNKILEKPGCTRTPLKTLVEFDDGERGVRGAGGWKSIEVADAVVAATFFPNDGSAARDDDGGDATIPTATDIMTPEPSTGDAVAPPLPPMDEWKAAKTPTGKTYYYNRRTRESSWKLPEGASSSTGAILAPKSTGKKPSRPSPTTASASTAAAISTPGRNPGRSLTKTPSEMTPESVDPQQRQRNKNERSEARQRKIKSMAAVAKEEVAAVAKENATPADRNAPLEMTRRSVAATSRAESAAKSASRVLENSRAYEELDRTFTNEISFNPNSNPNTTALINTSSSQANPNNSNLRRPQTTPSSKLTPPPNLTHNASRRRLFDENAAAVPSVYCVYCGTCTPPSELNAHMNNCFVFQRTWEERKDTQKQIEGAIMTAWGLNLVGSGSSGASKSKSGLPEVKSATETCDLCTRTFKKGRLEAHRKVCLSVFGGEKKTGRTPFNKRKEALKGGAAANVVSPDPTANSNKSDGIRTANVPLFECTSCPDGPQFESREALLKHMRSRSCTASTSDTASKRNGGNQVCPYCGQPTIKLSNHLARCRHAKKAMAKEKEKVVAGGLPHFDEIMSATC</sequence>
<evidence type="ECO:0000259" key="2">
    <source>
        <dbReference type="PROSITE" id="PS50020"/>
    </source>
</evidence>
<dbReference type="AlphaFoldDB" id="A0A9W7FX22"/>
<dbReference type="InterPro" id="IPR036020">
    <property type="entry name" value="WW_dom_sf"/>
</dbReference>
<dbReference type="OrthoDB" id="200396at2759"/>
<evidence type="ECO:0000256" key="1">
    <source>
        <dbReference type="SAM" id="MobiDB-lite"/>
    </source>
</evidence>
<evidence type="ECO:0000313" key="4">
    <source>
        <dbReference type="Proteomes" id="UP001165065"/>
    </source>
</evidence>
<dbReference type="SMART" id="SM00456">
    <property type="entry name" value="WW"/>
    <property type="match status" value="1"/>
</dbReference>
<feature type="compositionally biased region" description="Basic and acidic residues" evidence="1">
    <location>
        <begin position="25"/>
        <end position="35"/>
    </location>
</feature>
<dbReference type="InterPro" id="IPR001202">
    <property type="entry name" value="WW_dom"/>
</dbReference>
<dbReference type="PROSITE" id="PS01159">
    <property type="entry name" value="WW_DOMAIN_1"/>
    <property type="match status" value="1"/>
</dbReference>
<organism evidence="3 4">
    <name type="scientific">Triparma columacea</name>
    <dbReference type="NCBI Taxonomy" id="722753"/>
    <lineage>
        <taxon>Eukaryota</taxon>
        <taxon>Sar</taxon>
        <taxon>Stramenopiles</taxon>
        <taxon>Ochrophyta</taxon>
        <taxon>Bolidophyceae</taxon>
        <taxon>Parmales</taxon>
        <taxon>Triparmaceae</taxon>
        <taxon>Triparma</taxon>
    </lineage>
</organism>
<feature type="region of interest" description="Disordered" evidence="1">
    <location>
        <begin position="1"/>
        <end position="55"/>
    </location>
</feature>
<gene>
    <name evidence="3" type="ORF">TrCOL_g13618</name>
</gene>
<accession>A0A9W7FX22</accession>
<feature type="compositionally biased region" description="Acidic residues" evidence="1">
    <location>
        <begin position="40"/>
        <end position="53"/>
    </location>
</feature>
<feature type="compositionally biased region" description="Low complexity" evidence="1">
    <location>
        <begin position="146"/>
        <end position="157"/>
    </location>
</feature>
<feature type="region of interest" description="Disordered" evidence="1">
    <location>
        <begin position="419"/>
        <end position="456"/>
    </location>
</feature>
<reference evidence="4" key="1">
    <citation type="journal article" date="2023" name="Commun. Biol.">
        <title>Genome analysis of Parmales, the sister group of diatoms, reveals the evolutionary specialization of diatoms from phago-mixotrophs to photoautotrophs.</title>
        <authorList>
            <person name="Ban H."/>
            <person name="Sato S."/>
            <person name="Yoshikawa S."/>
            <person name="Yamada K."/>
            <person name="Nakamura Y."/>
            <person name="Ichinomiya M."/>
            <person name="Sato N."/>
            <person name="Blanc-Mathieu R."/>
            <person name="Endo H."/>
            <person name="Kuwata A."/>
            <person name="Ogata H."/>
        </authorList>
    </citation>
    <scope>NUCLEOTIDE SEQUENCE [LARGE SCALE GENOMIC DNA]</scope>
</reference>
<dbReference type="Pfam" id="PF00397">
    <property type="entry name" value="WW"/>
    <property type="match status" value="1"/>
</dbReference>
<dbReference type="Proteomes" id="UP001165065">
    <property type="component" value="Unassembled WGS sequence"/>
</dbReference>
<feature type="compositionally biased region" description="Acidic residues" evidence="1">
    <location>
        <begin position="102"/>
        <end position="118"/>
    </location>
</feature>
<feature type="compositionally biased region" description="Low complexity" evidence="1">
    <location>
        <begin position="349"/>
        <end position="364"/>
    </location>
</feature>